<comment type="caution">
    <text evidence="8">The sequence shown here is derived from an EMBL/GenBank/DDBJ whole genome shotgun (WGS) entry which is preliminary data.</text>
</comment>
<dbReference type="Proteomes" id="UP000192997">
    <property type="component" value="Unassembled WGS sequence"/>
</dbReference>
<protein>
    <submittedName>
        <fullName evidence="8">Thiosulfate reductase cytochrome B subunit (Membrane anchoring protein)</fullName>
    </submittedName>
</protein>
<evidence type="ECO:0000313" key="9">
    <source>
        <dbReference type="Proteomes" id="UP000192997"/>
    </source>
</evidence>
<sequence>MIDIDRNSTRKSQKLPKQDLAVKIFHSLNIVSLFLMITSGLQIYNANPVFGGRGGLHIPPIFTLGAWLAGGRHWHFAAMWLFSVNLFSYGIYILLTRRWQHRFVGNNDIKALQKTDNIKRLTYSWHRIVYTAIIPILLLAICTGIGMYKPAQFPWLVDIFGNWQGLRIVHFASVPLIIIFVVIHWQLGKRAGGDKLLESMFW</sequence>
<comment type="subcellular location">
    <subcellularLocation>
        <location evidence="1">Cell membrane</location>
        <topology evidence="1">Multi-pass membrane protein</topology>
    </subcellularLocation>
</comment>
<dbReference type="PANTHER" id="PTHR30485">
    <property type="entry name" value="NI/FE-HYDROGENASE 1 B-TYPE CYTOCHROME SUBUNIT"/>
    <property type="match status" value="1"/>
</dbReference>
<evidence type="ECO:0000256" key="1">
    <source>
        <dbReference type="ARBA" id="ARBA00004651"/>
    </source>
</evidence>
<feature type="transmembrane region" description="Helical" evidence="6">
    <location>
        <begin position="128"/>
        <end position="148"/>
    </location>
</feature>
<dbReference type="InterPro" id="IPR011577">
    <property type="entry name" value="Cyt_b561_bac/Ni-Hgenase"/>
</dbReference>
<dbReference type="InterPro" id="IPR016174">
    <property type="entry name" value="Di-haem_cyt_TM"/>
</dbReference>
<keyword evidence="2" id="KW-1003">Cell membrane</keyword>
<name>A0A1X4GAD1_9CYAN</name>
<dbReference type="EMBL" id="NBYN01000015">
    <property type="protein sequence ID" value="OSO94092.1"/>
    <property type="molecule type" value="Genomic_DNA"/>
</dbReference>
<dbReference type="GO" id="GO:0005886">
    <property type="term" value="C:plasma membrane"/>
    <property type="evidence" value="ECO:0007669"/>
    <property type="project" value="UniProtKB-SubCell"/>
</dbReference>
<dbReference type="InterPro" id="IPR051542">
    <property type="entry name" value="Hydrogenase_cytochrome"/>
</dbReference>
<evidence type="ECO:0000256" key="5">
    <source>
        <dbReference type="ARBA" id="ARBA00023136"/>
    </source>
</evidence>
<organism evidence="8 9">
    <name type="scientific">Cylindrospermopsis raciborskii CENA303</name>
    <dbReference type="NCBI Taxonomy" id="1170769"/>
    <lineage>
        <taxon>Bacteria</taxon>
        <taxon>Bacillati</taxon>
        <taxon>Cyanobacteriota</taxon>
        <taxon>Cyanophyceae</taxon>
        <taxon>Nostocales</taxon>
        <taxon>Aphanizomenonaceae</taxon>
        <taxon>Cylindrospermopsis</taxon>
    </lineage>
</organism>
<dbReference type="GO" id="GO:0022904">
    <property type="term" value="P:respiratory electron transport chain"/>
    <property type="evidence" value="ECO:0007669"/>
    <property type="project" value="InterPro"/>
</dbReference>
<proteinExistence type="predicted"/>
<dbReference type="PANTHER" id="PTHR30485:SF1">
    <property type="entry name" value="CYTOCHROME YDHU-RELATED"/>
    <property type="match status" value="1"/>
</dbReference>
<evidence type="ECO:0000256" key="6">
    <source>
        <dbReference type="SAM" id="Phobius"/>
    </source>
</evidence>
<keyword evidence="3 6" id="KW-0812">Transmembrane</keyword>
<accession>A0A1X4GAD1</accession>
<evidence type="ECO:0000256" key="3">
    <source>
        <dbReference type="ARBA" id="ARBA00022692"/>
    </source>
</evidence>
<evidence type="ECO:0000256" key="2">
    <source>
        <dbReference type="ARBA" id="ARBA00022475"/>
    </source>
</evidence>
<feature type="transmembrane region" description="Helical" evidence="6">
    <location>
        <begin position="20"/>
        <end position="44"/>
    </location>
</feature>
<dbReference type="Pfam" id="PF01292">
    <property type="entry name" value="Ni_hydr_CYTB"/>
    <property type="match status" value="1"/>
</dbReference>
<gene>
    <name evidence="8" type="ORF">B7O87_04570</name>
</gene>
<feature type="domain" description="Cytochrome b561 bacterial/Ni-hydrogenase" evidence="7">
    <location>
        <begin position="18"/>
        <end position="188"/>
    </location>
</feature>
<feature type="transmembrane region" description="Helical" evidence="6">
    <location>
        <begin position="168"/>
        <end position="187"/>
    </location>
</feature>
<evidence type="ECO:0000259" key="7">
    <source>
        <dbReference type="Pfam" id="PF01292"/>
    </source>
</evidence>
<keyword evidence="4 6" id="KW-1133">Transmembrane helix</keyword>
<dbReference type="GO" id="GO:0020037">
    <property type="term" value="F:heme binding"/>
    <property type="evidence" value="ECO:0007669"/>
    <property type="project" value="TreeGrafter"/>
</dbReference>
<evidence type="ECO:0000313" key="8">
    <source>
        <dbReference type="EMBL" id="OSO94092.1"/>
    </source>
</evidence>
<dbReference type="GO" id="GO:0009055">
    <property type="term" value="F:electron transfer activity"/>
    <property type="evidence" value="ECO:0007669"/>
    <property type="project" value="InterPro"/>
</dbReference>
<keyword evidence="5 6" id="KW-0472">Membrane</keyword>
<dbReference type="RefSeq" id="WP_009343529.1">
    <property type="nucleotide sequence ID" value="NZ_NBYN01000015.1"/>
</dbReference>
<evidence type="ECO:0000256" key="4">
    <source>
        <dbReference type="ARBA" id="ARBA00022989"/>
    </source>
</evidence>
<dbReference type="Gene3D" id="1.20.950.20">
    <property type="entry name" value="Transmembrane di-heme cytochromes, Chain C"/>
    <property type="match status" value="1"/>
</dbReference>
<dbReference type="AlphaFoldDB" id="A0A1X4GAD1"/>
<dbReference type="SUPFAM" id="SSF81342">
    <property type="entry name" value="Transmembrane di-heme cytochromes"/>
    <property type="match status" value="1"/>
</dbReference>
<feature type="transmembrane region" description="Helical" evidence="6">
    <location>
        <begin position="74"/>
        <end position="95"/>
    </location>
</feature>
<reference evidence="9" key="1">
    <citation type="submission" date="2017-04" db="EMBL/GenBank/DDBJ databases">
        <authorList>
            <person name="Abreu V.A."/>
            <person name="Popin R.V."/>
            <person name="Rigonato J."/>
            <person name="Andreote A.P."/>
            <person name="Schaker P.C."/>
            <person name="Hoff-Risseti C."/>
            <person name="Alvarenga D.O."/>
            <person name="Varani A.M."/>
            <person name="Fiore M.F."/>
        </authorList>
    </citation>
    <scope>NUCLEOTIDE SEQUENCE [LARGE SCALE GENOMIC DNA]</scope>
    <source>
        <strain evidence="9">CENA303</strain>
    </source>
</reference>